<dbReference type="Gene3D" id="3.40.140.10">
    <property type="entry name" value="Cytidine Deaminase, domain 2"/>
    <property type="match status" value="1"/>
</dbReference>
<keyword evidence="5 8" id="KW-0378">Hydrolase</keyword>
<dbReference type="PROSITE" id="PS00903">
    <property type="entry name" value="CYT_DCMP_DEAMINASES_1"/>
    <property type="match status" value="1"/>
</dbReference>
<comment type="function">
    <text evidence="8">Catalyzes the deamination of adenosine to inosine at the wobble position 34 of tRNA(Arg2).</text>
</comment>
<dbReference type="PANTHER" id="PTHR11079">
    <property type="entry name" value="CYTOSINE DEAMINASE FAMILY MEMBER"/>
    <property type="match status" value="1"/>
</dbReference>
<evidence type="ECO:0000256" key="8">
    <source>
        <dbReference type="HAMAP-Rule" id="MF_00972"/>
    </source>
</evidence>
<dbReference type="CDD" id="cd01285">
    <property type="entry name" value="nucleoside_deaminase"/>
    <property type="match status" value="1"/>
</dbReference>
<dbReference type="GO" id="GO:0008270">
    <property type="term" value="F:zinc ion binding"/>
    <property type="evidence" value="ECO:0007669"/>
    <property type="project" value="UniProtKB-UniRule"/>
</dbReference>
<organism evidence="10 11">
    <name type="scientific">Sumerlaea chitinivorans</name>
    <dbReference type="NCBI Taxonomy" id="2250252"/>
    <lineage>
        <taxon>Bacteria</taxon>
        <taxon>Candidatus Sumerlaeota</taxon>
        <taxon>Candidatus Sumerlaeia</taxon>
        <taxon>Candidatus Sumerlaeales</taxon>
        <taxon>Candidatus Sumerlaeaceae</taxon>
        <taxon>Candidatus Sumerlaea</taxon>
    </lineage>
</organism>
<proteinExistence type="inferred from homology"/>
<keyword evidence="3 8" id="KW-0819">tRNA processing</keyword>
<dbReference type="GO" id="GO:0002100">
    <property type="term" value="P:tRNA wobble adenosine to inosine editing"/>
    <property type="evidence" value="ECO:0007669"/>
    <property type="project" value="UniProtKB-UniRule"/>
</dbReference>
<evidence type="ECO:0000259" key="9">
    <source>
        <dbReference type="PROSITE" id="PS51747"/>
    </source>
</evidence>
<keyword evidence="4 8" id="KW-0479">Metal-binding</keyword>
<comment type="catalytic activity">
    <reaction evidence="7 8">
        <text>adenosine(34) in tRNA + H2O + H(+) = inosine(34) in tRNA + NH4(+)</text>
        <dbReference type="Rhea" id="RHEA:43168"/>
        <dbReference type="Rhea" id="RHEA-COMP:10373"/>
        <dbReference type="Rhea" id="RHEA-COMP:10374"/>
        <dbReference type="ChEBI" id="CHEBI:15377"/>
        <dbReference type="ChEBI" id="CHEBI:15378"/>
        <dbReference type="ChEBI" id="CHEBI:28938"/>
        <dbReference type="ChEBI" id="CHEBI:74411"/>
        <dbReference type="ChEBI" id="CHEBI:82852"/>
        <dbReference type="EC" id="3.5.4.33"/>
    </reaction>
</comment>
<reference evidence="10 11" key="1">
    <citation type="submission" date="2018-05" db="EMBL/GenBank/DDBJ databases">
        <title>A metagenomic window into the 2 km-deep terrestrial subsurface aquifer revealed taxonomically and functionally diverse microbial community comprising novel uncultured bacterial lineages.</title>
        <authorList>
            <person name="Kadnikov V.V."/>
            <person name="Mardanov A.V."/>
            <person name="Beletsky A.V."/>
            <person name="Banks D."/>
            <person name="Pimenov N.V."/>
            <person name="Frank Y.A."/>
            <person name="Karnachuk O.V."/>
            <person name="Ravin N.V."/>
        </authorList>
    </citation>
    <scope>NUCLEOTIDE SEQUENCE [LARGE SCALE GENOMIC DNA]</scope>
    <source>
        <strain evidence="10">BY</strain>
    </source>
</reference>
<dbReference type="EMBL" id="CP030759">
    <property type="protein sequence ID" value="AXA37396.1"/>
    <property type="molecule type" value="Genomic_DNA"/>
</dbReference>
<comment type="subunit">
    <text evidence="2 8">Homodimer.</text>
</comment>
<dbReference type="InterPro" id="IPR002125">
    <property type="entry name" value="CMP_dCMP_dom"/>
</dbReference>
<dbReference type="HAMAP" id="MF_00972">
    <property type="entry name" value="tRNA_aden_deaminase"/>
    <property type="match status" value="1"/>
</dbReference>
<dbReference type="PROSITE" id="PS51747">
    <property type="entry name" value="CYT_DCMP_DEAMINASES_2"/>
    <property type="match status" value="1"/>
</dbReference>
<sequence length="168" mass="18437">MCSPPIEKLPLPSPETFEHWMRLALHLAHEASAADEVPVGAVVVRGGEILGRGREQKIAASDPTAHAEILAIREAASRLGDWRLEDCALFVTLEPCAMCAGAILLARLPLLVFGARNHKFGAVETHARILDVASWNHRVEWVGGILEAECSQILTDFFSRRRSEAKEP</sequence>
<evidence type="ECO:0000256" key="2">
    <source>
        <dbReference type="ARBA" id="ARBA00011738"/>
    </source>
</evidence>
<evidence type="ECO:0000313" key="11">
    <source>
        <dbReference type="Proteomes" id="UP000262583"/>
    </source>
</evidence>
<dbReference type="KEGG" id="schv:BRCON_2654"/>
<feature type="domain" description="CMP/dCMP-type deaminase" evidence="9">
    <location>
        <begin position="15"/>
        <end position="124"/>
    </location>
</feature>
<dbReference type="InterPro" id="IPR016192">
    <property type="entry name" value="APOBEC/CMP_deaminase_Zn-bd"/>
</dbReference>
<dbReference type="InterPro" id="IPR028883">
    <property type="entry name" value="tRNA_aden_deaminase"/>
</dbReference>
<dbReference type="FunFam" id="3.40.140.10:FF:000005">
    <property type="entry name" value="tRNA-specific adenosine deaminase"/>
    <property type="match status" value="1"/>
</dbReference>
<dbReference type="Pfam" id="PF14437">
    <property type="entry name" value="MafB19-deam"/>
    <property type="match status" value="1"/>
</dbReference>
<accession>A0A2Z4Y8N8</accession>
<evidence type="ECO:0000256" key="1">
    <source>
        <dbReference type="ARBA" id="ARBA00010669"/>
    </source>
</evidence>
<feature type="active site" description="Proton donor" evidence="8">
    <location>
        <position position="68"/>
    </location>
</feature>
<feature type="binding site" evidence="8">
    <location>
        <position position="66"/>
    </location>
    <ligand>
        <name>Zn(2+)</name>
        <dbReference type="ChEBI" id="CHEBI:29105"/>
        <note>catalytic</note>
    </ligand>
</feature>
<dbReference type="GO" id="GO:0052717">
    <property type="term" value="F:tRNA-specific adenosine-34 deaminase activity"/>
    <property type="evidence" value="ECO:0007669"/>
    <property type="project" value="UniProtKB-UniRule"/>
</dbReference>
<protein>
    <recommendedName>
        <fullName evidence="8">tRNA-specific adenosine deaminase</fullName>
        <ecNumber evidence="8">3.5.4.33</ecNumber>
    </recommendedName>
</protein>
<evidence type="ECO:0000256" key="7">
    <source>
        <dbReference type="ARBA" id="ARBA00048045"/>
    </source>
</evidence>
<feature type="binding site" evidence="8">
    <location>
        <position position="99"/>
    </location>
    <ligand>
        <name>Zn(2+)</name>
        <dbReference type="ChEBI" id="CHEBI:29105"/>
        <note>catalytic</note>
    </ligand>
</feature>
<dbReference type="AlphaFoldDB" id="A0A2Z4Y8N8"/>
<name>A0A2Z4Y8N8_SUMC1</name>
<evidence type="ECO:0000256" key="5">
    <source>
        <dbReference type="ARBA" id="ARBA00022801"/>
    </source>
</evidence>
<dbReference type="Proteomes" id="UP000262583">
    <property type="component" value="Chromosome"/>
</dbReference>
<evidence type="ECO:0000256" key="4">
    <source>
        <dbReference type="ARBA" id="ARBA00022723"/>
    </source>
</evidence>
<dbReference type="InterPro" id="IPR058535">
    <property type="entry name" value="MafB19-deam"/>
</dbReference>
<dbReference type="SUPFAM" id="SSF53927">
    <property type="entry name" value="Cytidine deaminase-like"/>
    <property type="match status" value="1"/>
</dbReference>
<evidence type="ECO:0000313" key="10">
    <source>
        <dbReference type="EMBL" id="AXA37396.1"/>
    </source>
</evidence>
<dbReference type="InterPro" id="IPR016193">
    <property type="entry name" value="Cytidine_deaminase-like"/>
</dbReference>
<feature type="binding site" evidence="8">
    <location>
        <position position="96"/>
    </location>
    <ligand>
        <name>Zn(2+)</name>
        <dbReference type="ChEBI" id="CHEBI:29105"/>
        <note>catalytic</note>
    </ligand>
</feature>
<comment type="cofactor">
    <cofactor evidence="8">
        <name>Zn(2+)</name>
        <dbReference type="ChEBI" id="CHEBI:29105"/>
    </cofactor>
    <text evidence="8">Binds 1 zinc ion per subunit.</text>
</comment>
<evidence type="ECO:0000256" key="3">
    <source>
        <dbReference type="ARBA" id="ARBA00022694"/>
    </source>
</evidence>
<comment type="similarity">
    <text evidence="1">Belongs to the cytidine and deoxycytidylate deaminase family. ADAT2 subfamily.</text>
</comment>
<evidence type="ECO:0000256" key="6">
    <source>
        <dbReference type="ARBA" id="ARBA00022833"/>
    </source>
</evidence>
<keyword evidence="6 8" id="KW-0862">Zinc</keyword>
<dbReference type="NCBIfam" id="NF008113">
    <property type="entry name" value="PRK10860.1"/>
    <property type="match status" value="1"/>
</dbReference>
<gene>
    <name evidence="8" type="primary">tadA</name>
    <name evidence="10" type="ORF">BRCON_2654</name>
</gene>
<dbReference type="EC" id="3.5.4.33" evidence="8"/>
<dbReference type="PANTHER" id="PTHR11079:SF202">
    <property type="entry name" value="TRNA-SPECIFIC ADENOSINE DEAMINASE"/>
    <property type="match status" value="1"/>
</dbReference>